<comment type="caution">
    <text evidence="1">The sequence shown here is derived from an EMBL/GenBank/DDBJ whole genome shotgun (WGS) entry which is preliminary data.</text>
</comment>
<evidence type="ECO:0000313" key="1">
    <source>
        <dbReference type="EMBL" id="KAJ0087484.1"/>
    </source>
</evidence>
<organism evidence="1 2">
    <name type="scientific">Pistacia atlantica</name>
    <dbReference type="NCBI Taxonomy" id="434234"/>
    <lineage>
        <taxon>Eukaryota</taxon>
        <taxon>Viridiplantae</taxon>
        <taxon>Streptophyta</taxon>
        <taxon>Embryophyta</taxon>
        <taxon>Tracheophyta</taxon>
        <taxon>Spermatophyta</taxon>
        <taxon>Magnoliopsida</taxon>
        <taxon>eudicotyledons</taxon>
        <taxon>Gunneridae</taxon>
        <taxon>Pentapetalae</taxon>
        <taxon>rosids</taxon>
        <taxon>malvids</taxon>
        <taxon>Sapindales</taxon>
        <taxon>Anacardiaceae</taxon>
        <taxon>Pistacia</taxon>
    </lineage>
</organism>
<proteinExistence type="predicted"/>
<evidence type="ECO:0000313" key="2">
    <source>
        <dbReference type="Proteomes" id="UP001164250"/>
    </source>
</evidence>
<dbReference type="EMBL" id="CM047906">
    <property type="protein sequence ID" value="KAJ0087484.1"/>
    <property type="molecule type" value="Genomic_DNA"/>
</dbReference>
<accession>A0ACC1ALA1</accession>
<name>A0ACC1ALA1_9ROSI</name>
<gene>
    <name evidence="1" type="ORF">Patl1_08859</name>
</gene>
<keyword evidence="2" id="KW-1185">Reference proteome</keyword>
<protein>
    <submittedName>
        <fullName evidence="1">Uncharacterized protein</fullName>
    </submittedName>
</protein>
<reference evidence="2" key="1">
    <citation type="journal article" date="2023" name="G3 (Bethesda)">
        <title>Genome assembly and association tests identify interacting loci associated with vigor, precocity, and sex in interspecific pistachio rootstocks.</title>
        <authorList>
            <person name="Palmer W."/>
            <person name="Jacygrad E."/>
            <person name="Sagayaradj S."/>
            <person name="Cavanaugh K."/>
            <person name="Han R."/>
            <person name="Bertier L."/>
            <person name="Beede B."/>
            <person name="Kafkas S."/>
            <person name="Golino D."/>
            <person name="Preece J."/>
            <person name="Michelmore R."/>
        </authorList>
    </citation>
    <scope>NUCLEOTIDE SEQUENCE [LARGE SCALE GENOMIC DNA]</scope>
</reference>
<dbReference type="Proteomes" id="UP001164250">
    <property type="component" value="Chromosome 10"/>
</dbReference>
<sequence>MANTRSNRYFMATTTPFHGPVYGSPDSHLRRQNHHQQNPQTYLLNPLQETLESSFSNLTVNPGSNDQFFYRSSAFDNVTNSSVLNRDGFPSLVRQDMELGKLVGCISSSGIMGLQGYNWDGSMSGFHSTSNNFSPQSTNQNGFLHDFGNGAFHNDLSAISSSKQNFLLNGMVPRNRNVSSFNLNFKRGQWLQKPFHCLSLGDLKGNILALAKDQYGCRLLQNTILHMSKEGIDMIFSEMIDHVCDLIIDPFGNYVVQKLVETCSDEQRTQILQMLTKIDFQLVRICLSMHGTRAVQKLLEHLTTPQQVSLVTAALMPGSVTLIKDTNGHHVIQHCLKYFPDRYNKYLLNEVVDNCLGIATDKSGCCVLQQCVEKSKGLQRERLIAEIIANAQHLAEDRFGNYVVQHLLGLRIPQITADLLRQFEGHYMDLSCNKYGSNVVERCLIESAEQQSMRIVRELLKSPNVSMLLTDPFGNFVMQSALLVSKDKWFGLAQRPDKSVEFSLR</sequence>